<dbReference type="AlphaFoldDB" id="A0A9D1NW21"/>
<comment type="caution">
    <text evidence="1">The sequence shown here is derived from an EMBL/GenBank/DDBJ whole genome shotgun (WGS) entry which is preliminary data.</text>
</comment>
<organism evidence="1 2">
    <name type="scientific">Candidatus Pullilachnospira stercoravium</name>
    <dbReference type="NCBI Taxonomy" id="2840913"/>
    <lineage>
        <taxon>Bacteria</taxon>
        <taxon>Bacillati</taxon>
        <taxon>Bacillota</taxon>
        <taxon>Clostridia</taxon>
        <taxon>Lachnospirales</taxon>
        <taxon>Lachnospiraceae</taxon>
        <taxon>Lachnospiraceae incertae sedis</taxon>
        <taxon>Candidatus Pullilachnospira</taxon>
    </lineage>
</organism>
<reference evidence="1" key="2">
    <citation type="journal article" date="2021" name="PeerJ">
        <title>Extensive microbial diversity within the chicken gut microbiome revealed by metagenomics and culture.</title>
        <authorList>
            <person name="Gilroy R."/>
            <person name="Ravi A."/>
            <person name="Getino M."/>
            <person name="Pursley I."/>
            <person name="Horton D.L."/>
            <person name="Alikhan N.F."/>
            <person name="Baker D."/>
            <person name="Gharbi K."/>
            <person name="Hall N."/>
            <person name="Watson M."/>
            <person name="Adriaenssens E.M."/>
            <person name="Foster-Nyarko E."/>
            <person name="Jarju S."/>
            <person name="Secka A."/>
            <person name="Antonio M."/>
            <person name="Oren A."/>
            <person name="Chaudhuri R.R."/>
            <person name="La Ragione R."/>
            <person name="Hildebrand F."/>
            <person name="Pallen M.J."/>
        </authorList>
    </citation>
    <scope>NUCLEOTIDE SEQUENCE</scope>
    <source>
        <strain evidence="1">ChiBcec2-4451</strain>
    </source>
</reference>
<dbReference type="Proteomes" id="UP000886723">
    <property type="component" value="Unassembled WGS sequence"/>
</dbReference>
<evidence type="ECO:0000313" key="1">
    <source>
        <dbReference type="EMBL" id="HIV14029.1"/>
    </source>
</evidence>
<gene>
    <name evidence="1" type="ORF">IAA63_12955</name>
</gene>
<accession>A0A9D1NW21</accession>
<name>A0A9D1NW21_9FIRM</name>
<evidence type="ECO:0000313" key="2">
    <source>
        <dbReference type="Proteomes" id="UP000886723"/>
    </source>
</evidence>
<sequence>MQSFCGTDCCSKCSRLAECGGCKNVKGHPFGGNCIAAECIEQKGEKGFLRFKKCLISEINALGIKGLEVRDLNLLNGDFVNLEYPLANGQTVKLLKDNNVYLGNQIEVSGKERCYGVVADKKYILVCEYGCNGADPEIIMYKKRESYINF</sequence>
<proteinExistence type="predicted"/>
<protein>
    <submittedName>
        <fullName evidence="1">DUF3795 domain-containing protein</fullName>
    </submittedName>
</protein>
<reference evidence="1" key="1">
    <citation type="submission" date="2020-10" db="EMBL/GenBank/DDBJ databases">
        <authorList>
            <person name="Gilroy R."/>
        </authorList>
    </citation>
    <scope>NUCLEOTIDE SEQUENCE</scope>
    <source>
        <strain evidence="1">ChiBcec2-4451</strain>
    </source>
</reference>
<dbReference type="EMBL" id="DVON01000278">
    <property type="protein sequence ID" value="HIV14029.1"/>
    <property type="molecule type" value="Genomic_DNA"/>
</dbReference>